<gene>
    <name evidence="6" type="ORF">FY004_08885</name>
</gene>
<dbReference type="Gene3D" id="3.40.50.2300">
    <property type="match status" value="1"/>
</dbReference>
<dbReference type="Pfam" id="PF00196">
    <property type="entry name" value="GerE"/>
    <property type="match status" value="1"/>
</dbReference>
<dbReference type="EMBL" id="VSZQ01000035">
    <property type="protein sequence ID" value="TYR64922.1"/>
    <property type="molecule type" value="Genomic_DNA"/>
</dbReference>
<proteinExistence type="predicted"/>
<feature type="compositionally biased region" description="Pro residues" evidence="4">
    <location>
        <begin position="135"/>
        <end position="145"/>
    </location>
</feature>
<dbReference type="PANTHER" id="PTHR44688:SF16">
    <property type="entry name" value="DNA-BINDING TRANSCRIPTIONAL ACTIVATOR DEVR_DOSR"/>
    <property type="match status" value="1"/>
</dbReference>
<dbReference type="InterPro" id="IPR000792">
    <property type="entry name" value="Tscrpt_reg_LuxR_C"/>
</dbReference>
<protein>
    <submittedName>
        <fullName evidence="6">Response regulator transcription factor</fullName>
    </submittedName>
</protein>
<comment type="caution">
    <text evidence="6">The sequence shown here is derived from an EMBL/GenBank/DDBJ whole genome shotgun (WGS) entry which is preliminary data.</text>
</comment>
<dbReference type="GO" id="GO:0003677">
    <property type="term" value="F:DNA binding"/>
    <property type="evidence" value="ECO:0007669"/>
    <property type="project" value="UniProtKB-KW"/>
</dbReference>
<keyword evidence="1" id="KW-0805">Transcription regulation</keyword>
<keyword evidence="3" id="KW-0804">Transcription</keyword>
<dbReference type="PROSITE" id="PS00622">
    <property type="entry name" value="HTH_LUXR_1"/>
    <property type="match status" value="1"/>
</dbReference>
<dbReference type="SMART" id="SM00421">
    <property type="entry name" value="HTH_LUXR"/>
    <property type="match status" value="1"/>
</dbReference>
<feature type="domain" description="HTH luxR-type" evidence="5">
    <location>
        <begin position="141"/>
        <end position="206"/>
    </location>
</feature>
<feature type="region of interest" description="Disordered" evidence="4">
    <location>
        <begin position="128"/>
        <end position="147"/>
    </location>
</feature>
<dbReference type="InterPro" id="IPR016032">
    <property type="entry name" value="Sig_transdc_resp-reg_C-effctor"/>
</dbReference>
<evidence type="ECO:0000256" key="3">
    <source>
        <dbReference type="ARBA" id="ARBA00023163"/>
    </source>
</evidence>
<evidence type="ECO:0000259" key="5">
    <source>
        <dbReference type="PROSITE" id="PS50043"/>
    </source>
</evidence>
<dbReference type="AlphaFoldDB" id="A0A5D4JI47"/>
<keyword evidence="7" id="KW-1185">Reference proteome</keyword>
<dbReference type="PROSITE" id="PS50043">
    <property type="entry name" value="HTH_LUXR_2"/>
    <property type="match status" value="1"/>
</dbReference>
<keyword evidence="2" id="KW-0238">DNA-binding</keyword>
<evidence type="ECO:0000313" key="7">
    <source>
        <dbReference type="Proteomes" id="UP000323242"/>
    </source>
</evidence>
<evidence type="ECO:0000256" key="4">
    <source>
        <dbReference type="SAM" id="MobiDB-lite"/>
    </source>
</evidence>
<dbReference type="SUPFAM" id="SSF46894">
    <property type="entry name" value="C-terminal effector domain of the bipartite response regulators"/>
    <property type="match status" value="1"/>
</dbReference>
<organism evidence="6 7">
    <name type="scientific">Streptomyces parvus</name>
    <dbReference type="NCBI Taxonomy" id="66428"/>
    <lineage>
        <taxon>Bacteria</taxon>
        <taxon>Bacillati</taxon>
        <taxon>Actinomycetota</taxon>
        <taxon>Actinomycetes</taxon>
        <taxon>Kitasatosporales</taxon>
        <taxon>Streptomycetaceae</taxon>
        <taxon>Streptomyces</taxon>
    </lineage>
</organism>
<sequence length="212" mass="22842">MTALLQEEPGFEMLVVRRAVGRAPRPVVPPDVVLIEDVPTVPVAEAVGRALGPYGETRATRALIVMETACAHRVFGYLRLGVRSFVSVDAAPDVLLAALRATARGEAFLTHDVARRVIETALPHGPDDVSLESPLAPPAHLPPRTAPLTAREREIHLLLTEGRSNAEIAEICGLSSKTVKFHVSNILRKLGMRNRIQAVVHAAQSRGRDTAA</sequence>
<dbReference type="RefSeq" id="WP_148902034.1">
    <property type="nucleotide sequence ID" value="NZ_VSZQ01000035.1"/>
</dbReference>
<name>A0A5D4JI47_9ACTN</name>
<dbReference type="PRINTS" id="PR00038">
    <property type="entry name" value="HTHLUXR"/>
</dbReference>
<accession>A0A5D4JI47</accession>
<dbReference type="PANTHER" id="PTHR44688">
    <property type="entry name" value="DNA-BINDING TRANSCRIPTIONAL ACTIVATOR DEVR_DOSR"/>
    <property type="match status" value="1"/>
</dbReference>
<dbReference type="CDD" id="cd06170">
    <property type="entry name" value="LuxR_C_like"/>
    <property type="match status" value="1"/>
</dbReference>
<dbReference type="GO" id="GO:0006355">
    <property type="term" value="P:regulation of DNA-templated transcription"/>
    <property type="evidence" value="ECO:0007669"/>
    <property type="project" value="InterPro"/>
</dbReference>
<evidence type="ECO:0000313" key="6">
    <source>
        <dbReference type="EMBL" id="TYR64922.1"/>
    </source>
</evidence>
<evidence type="ECO:0000256" key="1">
    <source>
        <dbReference type="ARBA" id="ARBA00023015"/>
    </source>
</evidence>
<reference evidence="6 7" key="1">
    <citation type="submission" date="2019-08" db="EMBL/GenBank/DDBJ databases">
        <title>Draft genome for granaticin producer strain Streptomyces parvus C05.</title>
        <authorList>
            <person name="Gonzalez-Pimentel J.L."/>
        </authorList>
    </citation>
    <scope>NUCLEOTIDE SEQUENCE [LARGE SCALE GENOMIC DNA]</scope>
    <source>
        <strain evidence="6 7">C05</strain>
    </source>
</reference>
<evidence type="ECO:0000256" key="2">
    <source>
        <dbReference type="ARBA" id="ARBA00023125"/>
    </source>
</evidence>
<dbReference type="Proteomes" id="UP000323242">
    <property type="component" value="Unassembled WGS sequence"/>
</dbReference>